<protein>
    <submittedName>
        <fullName evidence="1">Uncharacterized protein</fullName>
    </submittedName>
</protein>
<reference evidence="2" key="1">
    <citation type="journal article" date="2019" name="Int. J. Syst. Evol. Microbiol.">
        <title>The Global Catalogue of Microorganisms (GCM) 10K type strain sequencing project: providing services to taxonomists for standard genome sequencing and annotation.</title>
        <authorList>
            <consortium name="The Broad Institute Genomics Platform"/>
            <consortium name="The Broad Institute Genome Sequencing Center for Infectious Disease"/>
            <person name="Wu L."/>
            <person name="Ma J."/>
        </authorList>
    </citation>
    <scope>NUCLEOTIDE SEQUENCE [LARGE SCALE GENOMIC DNA]</scope>
    <source>
        <strain evidence="2">NBRC 108894</strain>
    </source>
</reference>
<accession>A0ABQ6JZH9</accession>
<evidence type="ECO:0000313" key="1">
    <source>
        <dbReference type="EMBL" id="GMA93747.1"/>
    </source>
</evidence>
<keyword evidence="2" id="KW-1185">Reference proteome</keyword>
<dbReference type="Proteomes" id="UP001157034">
    <property type="component" value="Unassembled WGS sequence"/>
</dbReference>
<dbReference type="RefSeq" id="WP_284252684.1">
    <property type="nucleotide sequence ID" value="NZ_BSVB01000001.1"/>
</dbReference>
<dbReference type="EMBL" id="BSVB01000001">
    <property type="protein sequence ID" value="GMA93747.1"/>
    <property type="molecule type" value="Genomic_DNA"/>
</dbReference>
<name>A0ABQ6JZH9_9MICO</name>
<sequence length="87" mass="9554">MLVPEGAQVVRHGRAADAEVVHRHVGELGHGVLAGGERLEQQPANGIGQHREHVHPRHARRSGATLVARPPEWWTIARQAPAGYRRS</sequence>
<gene>
    <name evidence="1" type="ORF">GCM10025881_05710</name>
</gene>
<comment type="caution">
    <text evidence="1">The sequence shown here is derived from an EMBL/GenBank/DDBJ whole genome shotgun (WGS) entry which is preliminary data.</text>
</comment>
<evidence type="ECO:0000313" key="2">
    <source>
        <dbReference type="Proteomes" id="UP001157034"/>
    </source>
</evidence>
<organism evidence="1 2">
    <name type="scientific">Pseudolysinimonas kribbensis</name>
    <dbReference type="NCBI Taxonomy" id="433641"/>
    <lineage>
        <taxon>Bacteria</taxon>
        <taxon>Bacillati</taxon>
        <taxon>Actinomycetota</taxon>
        <taxon>Actinomycetes</taxon>
        <taxon>Micrococcales</taxon>
        <taxon>Microbacteriaceae</taxon>
        <taxon>Pseudolysinimonas</taxon>
    </lineage>
</organism>
<proteinExistence type="predicted"/>